<reference evidence="3" key="1">
    <citation type="journal article" date="2019" name="Int. J. Syst. Evol. Microbiol.">
        <title>The Global Catalogue of Microorganisms (GCM) 10K type strain sequencing project: providing services to taxonomists for standard genome sequencing and annotation.</title>
        <authorList>
            <consortium name="The Broad Institute Genomics Platform"/>
            <consortium name="The Broad Institute Genome Sequencing Center for Infectious Disease"/>
            <person name="Wu L."/>
            <person name="Ma J."/>
        </authorList>
    </citation>
    <scope>NUCLEOTIDE SEQUENCE [LARGE SCALE GENOMIC DNA]</scope>
    <source>
        <strain evidence="3">NBRC 102146</strain>
    </source>
</reference>
<keyword evidence="1" id="KW-0472">Membrane</keyword>
<keyword evidence="1" id="KW-0812">Transmembrane</keyword>
<name>A0ABQ5Z3L3_9SPHN</name>
<organism evidence="2 3">
    <name type="scientific">Sphingomonas astaxanthinifaciens DSM 22298</name>
    <dbReference type="NCBI Taxonomy" id="1123267"/>
    <lineage>
        <taxon>Bacteria</taxon>
        <taxon>Pseudomonadati</taxon>
        <taxon>Pseudomonadota</taxon>
        <taxon>Alphaproteobacteria</taxon>
        <taxon>Sphingomonadales</taxon>
        <taxon>Sphingomonadaceae</taxon>
        <taxon>Sphingomonas</taxon>
    </lineage>
</organism>
<evidence type="ECO:0000313" key="3">
    <source>
        <dbReference type="Proteomes" id="UP001156703"/>
    </source>
</evidence>
<comment type="caution">
    <text evidence="2">The sequence shown here is derived from an EMBL/GenBank/DDBJ whole genome shotgun (WGS) entry which is preliminary data.</text>
</comment>
<feature type="transmembrane region" description="Helical" evidence="1">
    <location>
        <begin position="32"/>
        <end position="51"/>
    </location>
</feature>
<proteinExistence type="predicted"/>
<gene>
    <name evidence="2" type="ORF">GCM10007925_10950</name>
</gene>
<evidence type="ECO:0000313" key="2">
    <source>
        <dbReference type="EMBL" id="GLR47384.1"/>
    </source>
</evidence>
<dbReference type="Proteomes" id="UP001156703">
    <property type="component" value="Unassembled WGS sequence"/>
</dbReference>
<evidence type="ECO:0000256" key="1">
    <source>
        <dbReference type="SAM" id="Phobius"/>
    </source>
</evidence>
<keyword evidence="1" id="KW-1133">Transmembrane helix</keyword>
<protein>
    <submittedName>
        <fullName evidence="2">Uncharacterized protein</fullName>
    </submittedName>
</protein>
<dbReference type="EMBL" id="BSOO01000008">
    <property type="protein sequence ID" value="GLR47384.1"/>
    <property type="molecule type" value="Genomic_DNA"/>
</dbReference>
<sequence>MRGFGYLISMVSVLLLGMIAWPQPDDPAWHGPALLFGMALSIAGMGLRWTASHRQENAIRDVRQKAGLGSD</sequence>
<keyword evidence="3" id="KW-1185">Reference proteome</keyword>
<dbReference type="RefSeq" id="WP_156956785.1">
    <property type="nucleotide sequence ID" value="NZ_BSOO01000008.1"/>
</dbReference>
<accession>A0ABQ5Z3L3</accession>